<dbReference type="EMBL" id="KV454477">
    <property type="protein sequence ID" value="ODV62288.1"/>
    <property type="molecule type" value="Genomic_DNA"/>
</dbReference>
<dbReference type="PANTHER" id="PTHR19980">
    <property type="entry name" value="RNA CLEAVAGE STIMULATION FACTOR"/>
    <property type="match status" value="1"/>
</dbReference>
<organism evidence="7 8">
    <name type="scientific">Ascoidea rubescens DSM 1968</name>
    <dbReference type="NCBI Taxonomy" id="1344418"/>
    <lineage>
        <taxon>Eukaryota</taxon>
        <taxon>Fungi</taxon>
        <taxon>Dikarya</taxon>
        <taxon>Ascomycota</taxon>
        <taxon>Saccharomycotina</taxon>
        <taxon>Saccharomycetes</taxon>
        <taxon>Ascoideaceae</taxon>
        <taxon>Ascoidea</taxon>
    </lineage>
</organism>
<dbReference type="InterPro" id="IPR045243">
    <property type="entry name" value="Rna14-like"/>
</dbReference>
<evidence type="ECO:0000256" key="4">
    <source>
        <dbReference type="RuleBase" id="RU369035"/>
    </source>
</evidence>
<dbReference type="GO" id="GO:0003729">
    <property type="term" value="F:mRNA binding"/>
    <property type="evidence" value="ECO:0007669"/>
    <property type="project" value="TreeGrafter"/>
</dbReference>
<dbReference type="RefSeq" id="XP_020048595.1">
    <property type="nucleotide sequence ID" value="XM_020191041.1"/>
</dbReference>
<evidence type="ECO:0000256" key="1">
    <source>
        <dbReference type="ARBA" id="ARBA00022737"/>
    </source>
</evidence>
<evidence type="ECO:0000256" key="5">
    <source>
        <dbReference type="SAM" id="MobiDB-lite"/>
    </source>
</evidence>
<sequence length="804" mass="94385">MFQPTQNVAGGQRLMNFTFQATTPQSISLTPLPEKNVPVDLVDQLEDKLKENTTDFNTWLLLIYLTQKKDKLVDVRKVYENCLKVFPFSSLVWLNYINYELSRAKFEEAESLFSRCLNKNLSVSLWQNYIEYVLRTNTNSTKMINEKQIDPSVSRGIVIQAFDFALDNIGIDINSTPLWESYLDYINNWKTTTNWENQQKMDIKRRIFNKCCKIPLNNLSRLWNLYTSFENDLNPQTARNFIDHVNASYMSAKSWLLEFNNFSNGLIINDYNSMNANCYILNLNINRLNSIQQKKQLNIWKIWINFEKSNKLNLKDPKALNLRVDYIYKKTTEHFFFYPEVWFDYIQYNLSNISSSSQSQSIIKNSIKIINEAIAVNPLSFSLTYLLAELYEKSLNLKPIKKVFGTLIANYIKIFYNLESNLQLLVNTLKQINIDIKSIKENQNNLKISNSDVEIKIALLKSKYKNFTDQLINIIVKHKEIKRFITSIYIQLIKIVKRSFSKDQARSIFSEARRLFPKLTWHIYYENSMMEYYSASNTDKIKHNSKRKEEHFNFFKNENFEFILKYFEFLIMVNDYNNIRSLFESSLKNYKLNHAAVEESSIISKNGVKTIEDLGFNHSKNNSNKCCIKSDEIESNNLKKLFKILLKFELNNGNITTMKDIINKYKFEFFPNESRLKIFSNAFVEIDGKNYIKEFDIGVNSSNNEEVEDSYNFDDNFDTVYNNGNINNNKNNNSSNNNLASNGNDFSSENKDAKTFITDEIYSLLRQLPNSNCFQKELFGVEKVVELLQGLRKGPTPNRQSNWN</sequence>
<keyword evidence="1" id="KW-0677">Repeat</keyword>
<comment type="subcellular location">
    <subcellularLocation>
        <location evidence="4">Nucleus</location>
    </subcellularLocation>
    <subcellularLocation>
        <location evidence="4">Cytoplasm</location>
    </subcellularLocation>
    <text evidence="4">Nucleus and/or cytoplasm.</text>
</comment>
<dbReference type="InterPro" id="IPR003107">
    <property type="entry name" value="HAT"/>
</dbReference>
<evidence type="ECO:0000313" key="7">
    <source>
        <dbReference type="EMBL" id="ODV62288.1"/>
    </source>
</evidence>
<feature type="region of interest" description="Disordered" evidence="5">
    <location>
        <begin position="724"/>
        <end position="746"/>
    </location>
</feature>
<evidence type="ECO:0000259" key="6">
    <source>
        <dbReference type="Pfam" id="PF05843"/>
    </source>
</evidence>
<dbReference type="InterPro" id="IPR011990">
    <property type="entry name" value="TPR-like_helical_dom_sf"/>
</dbReference>
<evidence type="ECO:0000256" key="2">
    <source>
        <dbReference type="ARBA" id="ARBA00023242"/>
    </source>
</evidence>
<dbReference type="InterPro" id="IPR008847">
    <property type="entry name" value="Suf"/>
</dbReference>
<proteinExistence type="predicted"/>
<dbReference type="GO" id="GO:0180010">
    <property type="term" value="P:co-transcriptional mRNA 3'-end processing, cleavage and polyadenylation pathway"/>
    <property type="evidence" value="ECO:0007669"/>
    <property type="project" value="UniProtKB-UniRule"/>
</dbReference>
<dbReference type="OrthoDB" id="26282at2759"/>
<dbReference type="AlphaFoldDB" id="A0A1D2VL14"/>
<dbReference type="GeneID" id="30964677"/>
<dbReference type="STRING" id="1344418.A0A1D2VL14"/>
<keyword evidence="4" id="KW-0507">mRNA processing</keyword>
<reference evidence="8" key="1">
    <citation type="submission" date="2016-05" db="EMBL/GenBank/DDBJ databases">
        <title>Comparative genomics of biotechnologically important yeasts.</title>
        <authorList>
            <consortium name="DOE Joint Genome Institute"/>
            <person name="Riley R."/>
            <person name="Haridas S."/>
            <person name="Wolfe K.H."/>
            <person name="Lopes M.R."/>
            <person name="Hittinger C.T."/>
            <person name="Goker M."/>
            <person name="Salamov A."/>
            <person name="Wisecaver J."/>
            <person name="Long T.M."/>
            <person name="Aerts A.L."/>
            <person name="Barry K."/>
            <person name="Choi C."/>
            <person name="Clum A."/>
            <person name="Coughlan A.Y."/>
            <person name="Deshpande S."/>
            <person name="Douglass A.P."/>
            <person name="Hanson S.J."/>
            <person name="Klenk H.-P."/>
            <person name="Labutti K."/>
            <person name="Lapidus A."/>
            <person name="Lindquist E."/>
            <person name="Lipzen A."/>
            <person name="Meier-Kolthoff J.P."/>
            <person name="Ohm R.A."/>
            <person name="Otillar R.P."/>
            <person name="Pangilinan J."/>
            <person name="Peng Y."/>
            <person name="Rokas A."/>
            <person name="Rosa C.A."/>
            <person name="Scheuner C."/>
            <person name="Sibirny A.A."/>
            <person name="Slot J.C."/>
            <person name="Stielow J.B."/>
            <person name="Sun H."/>
            <person name="Kurtzman C.P."/>
            <person name="Blackwell M."/>
            <person name="Grigoriev I.V."/>
            <person name="Jeffries T.W."/>
        </authorList>
    </citation>
    <scope>NUCLEOTIDE SEQUENCE [LARGE SCALE GENOMIC DNA]</scope>
    <source>
        <strain evidence="8">DSM 1968</strain>
    </source>
</reference>
<dbReference type="SMART" id="SM00386">
    <property type="entry name" value="HAT"/>
    <property type="match status" value="5"/>
</dbReference>
<protein>
    <recommendedName>
        <fullName evidence="3 4">mRNA 3'-end-processing protein RNA14</fullName>
    </recommendedName>
</protein>
<name>A0A1D2VL14_9ASCO</name>
<feature type="domain" description="Suppressor of forked" evidence="6">
    <location>
        <begin position="42"/>
        <end position="693"/>
    </location>
</feature>
<dbReference type="GO" id="GO:0005634">
    <property type="term" value="C:nucleus"/>
    <property type="evidence" value="ECO:0007669"/>
    <property type="project" value="UniProtKB-SubCell"/>
</dbReference>
<gene>
    <name evidence="7" type="ORF">ASCRUDRAFT_43913</name>
</gene>
<dbReference type="InParanoid" id="A0A1D2VL14"/>
<dbReference type="Gene3D" id="1.25.40.1040">
    <property type="match status" value="1"/>
</dbReference>
<evidence type="ECO:0000256" key="3">
    <source>
        <dbReference type="ARBA" id="ARBA00026188"/>
    </source>
</evidence>
<keyword evidence="2 4" id="KW-0539">Nucleus</keyword>
<dbReference type="PANTHER" id="PTHR19980:SF0">
    <property type="entry name" value="CLEAVAGE STIMULATION FACTOR SUBUNIT 3"/>
    <property type="match status" value="1"/>
</dbReference>
<feature type="compositionally biased region" description="Low complexity" evidence="5">
    <location>
        <begin position="724"/>
        <end position="744"/>
    </location>
</feature>
<dbReference type="SUPFAM" id="SSF48452">
    <property type="entry name" value="TPR-like"/>
    <property type="match status" value="2"/>
</dbReference>
<accession>A0A1D2VL14</accession>
<dbReference type="Proteomes" id="UP000095038">
    <property type="component" value="Unassembled WGS sequence"/>
</dbReference>
<dbReference type="FunCoup" id="A0A1D2VL14">
    <property type="interactions" value="1196"/>
</dbReference>
<comment type="function">
    <text evidence="4">Component of the cleavage factor IA (CFIA) complex, which is involved in the endonucleolytic cleavage during polyadenylation-dependent pre-mRNA 3'-end formation.</text>
</comment>
<dbReference type="GO" id="GO:0005737">
    <property type="term" value="C:cytoplasm"/>
    <property type="evidence" value="ECO:0007669"/>
    <property type="project" value="UniProtKB-SubCell"/>
</dbReference>
<evidence type="ECO:0000313" key="8">
    <source>
        <dbReference type="Proteomes" id="UP000095038"/>
    </source>
</evidence>
<dbReference type="Pfam" id="PF05843">
    <property type="entry name" value="Suf"/>
    <property type="match status" value="1"/>
</dbReference>
<keyword evidence="8" id="KW-1185">Reference proteome</keyword>
<dbReference type="GO" id="GO:0032991">
    <property type="term" value="C:protein-containing complex"/>
    <property type="evidence" value="ECO:0007669"/>
    <property type="project" value="UniProtKB-ARBA"/>
</dbReference>
<keyword evidence="4" id="KW-0963">Cytoplasm</keyword>